<dbReference type="SUPFAM" id="SSF51430">
    <property type="entry name" value="NAD(P)-linked oxidoreductase"/>
    <property type="match status" value="1"/>
</dbReference>
<reference evidence="3" key="1">
    <citation type="submission" date="2012-06" db="EMBL/GenBank/DDBJ databases">
        <title>Complete sequence of chromosome of Desulfomonile tiedjei DSM 6799.</title>
        <authorList>
            <person name="Lucas S."/>
            <person name="Copeland A."/>
            <person name="Lapidus A."/>
            <person name="Glavina del Rio T."/>
            <person name="Dalin E."/>
            <person name="Tice H."/>
            <person name="Bruce D."/>
            <person name="Goodwin L."/>
            <person name="Pitluck S."/>
            <person name="Peters L."/>
            <person name="Ovchinnikova G."/>
            <person name="Zeytun A."/>
            <person name="Lu M."/>
            <person name="Kyrpides N."/>
            <person name="Mavromatis K."/>
            <person name="Ivanova N."/>
            <person name="Brettin T."/>
            <person name="Detter J.C."/>
            <person name="Han C."/>
            <person name="Larimer F."/>
            <person name="Land M."/>
            <person name="Hauser L."/>
            <person name="Markowitz V."/>
            <person name="Cheng J.-F."/>
            <person name="Hugenholtz P."/>
            <person name="Woyke T."/>
            <person name="Wu D."/>
            <person name="Spring S."/>
            <person name="Schroeder M."/>
            <person name="Brambilla E."/>
            <person name="Klenk H.-P."/>
            <person name="Eisen J.A."/>
        </authorList>
    </citation>
    <scope>NUCLEOTIDE SEQUENCE [LARGE SCALE GENOMIC DNA]</scope>
    <source>
        <strain evidence="3">ATCC 49306 / DSM 6799 / DCB-1</strain>
    </source>
</reference>
<dbReference type="eggNOG" id="COG0667">
    <property type="taxonomic scope" value="Bacteria"/>
</dbReference>
<gene>
    <name evidence="2" type="ordered locus">Desti_5051</name>
</gene>
<evidence type="ECO:0000313" key="2">
    <source>
        <dbReference type="EMBL" id="AFM27661.1"/>
    </source>
</evidence>
<dbReference type="Gene3D" id="3.20.20.100">
    <property type="entry name" value="NADP-dependent oxidoreductase domain"/>
    <property type="match status" value="1"/>
</dbReference>
<dbReference type="InterPro" id="IPR023210">
    <property type="entry name" value="NADP_OxRdtase_dom"/>
</dbReference>
<dbReference type="AlphaFoldDB" id="I4CDM0"/>
<dbReference type="PANTHER" id="PTHR43312">
    <property type="entry name" value="D-THREO-ALDOSE 1-DEHYDROGENASE"/>
    <property type="match status" value="1"/>
</dbReference>
<organism evidence="2 3">
    <name type="scientific">Desulfomonile tiedjei (strain ATCC 49306 / DSM 6799 / DCB-1)</name>
    <dbReference type="NCBI Taxonomy" id="706587"/>
    <lineage>
        <taxon>Bacteria</taxon>
        <taxon>Pseudomonadati</taxon>
        <taxon>Thermodesulfobacteriota</taxon>
        <taxon>Desulfomonilia</taxon>
        <taxon>Desulfomonilales</taxon>
        <taxon>Desulfomonilaceae</taxon>
        <taxon>Desulfomonile</taxon>
    </lineage>
</organism>
<dbReference type="KEGG" id="dti:Desti_5051"/>
<sequence>MSIEQRPLGKTGRNVTIMGLGGEGILRTYGFEKQAYSLINAAIDMGINYFESARAYSGSESYYGQALRERRRDIFLTSKSHSREKDGALAHLEQTLKNMRTDYLDLWQIHDVRSNEDVDEILGTDGALEAFEAARNKGMVRFVGLTGHQDPQQLLECMDLFDFDTVLIPVNPAEPTYDSFISQVIPRAQENGTAVIGMKVYFRGFAKQLPWYSSMEPFFRYALSQPISTAVIGCDTLRQLEENVTFAQNFVPMTQEEMDKLVEQTAPYARDLMYYKP</sequence>
<dbReference type="PATRIC" id="fig|706587.4.peg.5719"/>
<dbReference type="Proteomes" id="UP000006055">
    <property type="component" value="Chromosome"/>
</dbReference>
<proteinExistence type="predicted"/>
<dbReference type="PRINTS" id="PR00069">
    <property type="entry name" value="ALDKETRDTASE"/>
</dbReference>
<dbReference type="InterPro" id="IPR020471">
    <property type="entry name" value="AKR"/>
</dbReference>
<dbReference type="InterPro" id="IPR053135">
    <property type="entry name" value="AKR2_Oxidoreductase"/>
</dbReference>
<dbReference type="OrthoDB" id="5523216at2"/>
<dbReference type="CDD" id="cd19100">
    <property type="entry name" value="AKR_unchar"/>
    <property type="match status" value="1"/>
</dbReference>
<dbReference type="Pfam" id="PF00248">
    <property type="entry name" value="Aldo_ket_red"/>
    <property type="match status" value="1"/>
</dbReference>
<dbReference type="PANTHER" id="PTHR43312:SF1">
    <property type="entry name" value="NADP-DEPENDENT OXIDOREDUCTASE DOMAIN-CONTAINING PROTEIN"/>
    <property type="match status" value="1"/>
</dbReference>
<dbReference type="GO" id="GO:0016491">
    <property type="term" value="F:oxidoreductase activity"/>
    <property type="evidence" value="ECO:0007669"/>
    <property type="project" value="InterPro"/>
</dbReference>
<protein>
    <submittedName>
        <fullName evidence="2">Putative oxidoreductase of aldo/keto reductase family</fullName>
    </submittedName>
</protein>
<dbReference type="RefSeq" id="WP_014812764.1">
    <property type="nucleotide sequence ID" value="NC_018025.1"/>
</dbReference>
<feature type="domain" description="NADP-dependent oxidoreductase" evidence="1">
    <location>
        <begin position="29"/>
        <end position="206"/>
    </location>
</feature>
<dbReference type="STRING" id="706587.Desti_5051"/>
<keyword evidence="3" id="KW-1185">Reference proteome</keyword>
<dbReference type="HOGENOM" id="CLU_023205_3_0_7"/>
<accession>I4CDM0</accession>
<evidence type="ECO:0000313" key="3">
    <source>
        <dbReference type="Proteomes" id="UP000006055"/>
    </source>
</evidence>
<evidence type="ECO:0000259" key="1">
    <source>
        <dbReference type="Pfam" id="PF00248"/>
    </source>
</evidence>
<dbReference type="InterPro" id="IPR036812">
    <property type="entry name" value="NAD(P)_OxRdtase_dom_sf"/>
</dbReference>
<dbReference type="EMBL" id="CP003360">
    <property type="protein sequence ID" value="AFM27661.1"/>
    <property type="molecule type" value="Genomic_DNA"/>
</dbReference>
<name>I4CDM0_DESTA</name>